<keyword evidence="2" id="KW-1185">Reference proteome</keyword>
<sequence length="36" mass="4096">MATHCPFERVGVFIKPSAAHVEEENFTIHHMDGNGW</sequence>
<name>A0A3P7NVL9_CYLGO</name>
<dbReference type="AlphaFoldDB" id="A0A3P7NVL9"/>
<evidence type="ECO:0000313" key="1">
    <source>
        <dbReference type="EMBL" id="VDN37647.1"/>
    </source>
</evidence>
<proteinExistence type="predicted"/>
<gene>
    <name evidence="1" type="ORF">CGOC_LOCUS13528</name>
</gene>
<evidence type="ECO:0000313" key="2">
    <source>
        <dbReference type="Proteomes" id="UP000271889"/>
    </source>
</evidence>
<protein>
    <submittedName>
        <fullName evidence="1">Uncharacterized protein</fullName>
    </submittedName>
</protein>
<organism evidence="1 2">
    <name type="scientific">Cylicostephanus goldi</name>
    <name type="common">Nematode worm</name>
    <dbReference type="NCBI Taxonomy" id="71465"/>
    <lineage>
        <taxon>Eukaryota</taxon>
        <taxon>Metazoa</taxon>
        <taxon>Ecdysozoa</taxon>
        <taxon>Nematoda</taxon>
        <taxon>Chromadorea</taxon>
        <taxon>Rhabditida</taxon>
        <taxon>Rhabditina</taxon>
        <taxon>Rhabditomorpha</taxon>
        <taxon>Strongyloidea</taxon>
        <taxon>Strongylidae</taxon>
        <taxon>Cylicostephanus</taxon>
    </lineage>
</organism>
<accession>A0A3P7NVL9</accession>
<reference evidence="1 2" key="1">
    <citation type="submission" date="2018-11" db="EMBL/GenBank/DDBJ databases">
        <authorList>
            <consortium name="Pathogen Informatics"/>
        </authorList>
    </citation>
    <scope>NUCLEOTIDE SEQUENCE [LARGE SCALE GENOMIC DNA]</scope>
</reference>
<dbReference type="EMBL" id="UYRV01132270">
    <property type="protein sequence ID" value="VDN37647.1"/>
    <property type="molecule type" value="Genomic_DNA"/>
</dbReference>
<dbReference type="Proteomes" id="UP000271889">
    <property type="component" value="Unassembled WGS sequence"/>
</dbReference>